<feature type="signal peptide" evidence="1">
    <location>
        <begin position="1"/>
        <end position="15"/>
    </location>
</feature>
<protein>
    <submittedName>
        <fullName evidence="3">Prostate and testis expressed 2</fullName>
    </submittedName>
</protein>
<feature type="chain" id="PRO_5029487413" evidence="1">
    <location>
        <begin position="16"/>
        <end position="113"/>
    </location>
</feature>
<proteinExistence type="predicted"/>
<evidence type="ECO:0000259" key="2">
    <source>
        <dbReference type="Pfam" id="PF00021"/>
    </source>
</evidence>
<comment type="caution">
    <text evidence="3">The sequence shown here is derived from an EMBL/GenBank/DDBJ whole genome shotgun (WGS) entry which is preliminary data.</text>
</comment>
<evidence type="ECO:0000313" key="4">
    <source>
        <dbReference type="Proteomes" id="UP000558488"/>
    </source>
</evidence>
<dbReference type="Proteomes" id="UP000558488">
    <property type="component" value="Unassembled WGS sequence"/>
</dbReference>
<dbReference type="EMBL" id="JACAGB010000020">
    <property type="protein sequence ID" value="KAF6312060.1"/>
    <property type="molecule type" value="Genomic_DNA"/>
</dbReference>
<organism evidence="3 4">
    <name type="scientific">Pipistrellus kuhlii</name>
    <name type="common">Kuhl's pipistrelle</name>
    <dbReference type="NCBI Taxonomy" id="59472"/>
    <lineage>
        <taxon>Eukaryota</taxon>
        <taxon>Metazoa</taxon>
        <taxon>Chordata</taxon>
        <taxon>Craniata</taxon>
        <taxon>Vertebrata</taxon>
        <taxon>Euteleostomi</taxon>
        <taxon>Mammalia</taxon>
        <taxon>Eutheria</taxon>
        <taxon>Laurasiatheria</taxon>
        <taxon>Chiroptera</taxon>
        <taxon>Yangochiroptera</taxon>
        <taxon>Vespertilionidae</taxon>
        <taxon>Pipistrellus</taxon>
    </lineage>
</organism>
<dbReference type="InterPro" id="IPR029691">
    <property type="entry name" value="PATE2"/>
</dbReference>
<dbReference type="InterPro" id="IPR016054">
    <property type="entry name" value="LY6_UPA_recep-like"/>
</dbReference>
<dbReference type="AlphaFoldDB" id="A0A7J7UGP9"/>
<name>A0A7J7UGP9_PIPKU</name>
<gene>
    <name evidence="3" type="ORF">mPipKuh1_013147</name>
</gene>
<accession>A0A7J7UGP9</accession>
<evidence type="ECO:0000256" key="1">
    <source>
        <dbReference type="SAM" id="SignalP"/>
    </source>
</evidence>
<dbReference type="GO" id="GO:0005615">
    <property type="term" value="C:extracellular space"/>
    <property type="evidence" value="ECO:0007669"/>
    <property type="project" value="TreeGrafter"/>
</dbReference>
<dbReference type="CDD" id="cd23578">
    <property type="entry name" value="TFP_LU_ECD_PATE2"/>
    <property type="match status" value="1"/>
</dbReference>
<keyword evidence="4" id="KW-1185">Reference proteome</keyword>
<sequence length="113" mass="12947">MSALFLLGLLSLVCTNNGNLQRILLEPSVLCYQCKTFHLGMCYDVMKSCHLQYQQSCATENIYILTKKGKSIYYYSILSCMTNCEDVNFLGFEKRRELICCNHSNYCNLPEGS</sequence>
<dbReference type="Pfam" id="PF00021">
    <property type="entry name" value="UPAR_LY6"/>
    <property type="match status" value="1"/>
</dbReference>
<dbReference type="PANTHER" id="PTHR47884">
    <property type="entry name" value="PROSTATE AND TESTIS EXPRESSED PROTEIN 2"/>
    <property type="match status" value="1"/>
</dbReference>
<evidence type="ECO:0000313" key="3">
    <source>
        <dbReference type="EMBL" id="KAF6312060.1"/>
    </source>
</evidence>
<dbReference type="InterPro" id="IPR059168">
    <property type="entry name" value="PATE2-like_ECD_3FTx"/>
</dbReference>
<keyword evidence="1" id="KW-0732">Signal</keyword>
<feature type="domain" description="UPAR/Ly6" evidence="2">
    <location>
        <begin position="30"/>
        <end position="109"/>
    </location>
</feature>
<dbReference type="PANTHER" id="PTHR47884:SF1">
    <property type="entry name" value="PROSTATE AND TESTIS EXPRESSED PROTEIN 2"/>
    <property type="match status" value="1"/>
</dbReference>
<reference evidence="3 4" key="1">
    <citation type="journal article" date="2020" name="Nature">
        <title>Six reference-quality genomes reveal evolution of bat adaptations.</title>
        <authorList>
            <person name="Jebb D."/>
            <person name="Huang Z."/>
            <person name="Pippel M."/>
            <person name="Hughes G.M."/>
            <person name="Lavrichenko K."/>
            <person name="Devanna P."/>
            <person name="Winkler S."/>
            <person name="Jermiin L.S."/>
            <person name="Skirmuntt E.C."/>
            <person name="Katzourakis A."/>
            <person name="Burkitt-Gray L."/>
            <person name="Ray D.A."/>
            <person name="Sullivan K.A.M."/>
            <person name="Roscito J.G."/>
            <person name="Kirilenko B.M."/>
            <person name="Davalos L.M."/>
            <person name="Corthals A.P."/>
            <person name="Power M.L."/>
            <person name="Jones G."/>
            <person name="Ransome R.D."/>
            <person name="Dechmann D.K.N."/>
            <person name="Locatelli A.G."/>
            <person name="Puechmaille S.J."/>
            <person name="Fedrigo O."/>
            <person name="Jarvis E.D."/>
            <person name="Hiller M."/>
            <person name="Vernes S.C."/>
            <person name="Myers E.W."/>
            <person name="Teeling E.C."/>
        </authorList>
    </citation>
    <scope>NUCLEOTIDE SEQUENCE [LARGE SCALE GENOMIC DNA]</scope>
    <source>
        <strain evidence="3">MPipKuh1</strain>
        <tissue evidence="3">Flight muscle</tissue>
    </source>
</reference>